<dbReference type="SMART" id="SM01061">
    <property type="entry name" value="CAT_RBD"/>
    <property type="match status" value="1"/>
</dbReference>
<organism evidence="3 4">
    <name type="scientific">Sanguibacter inulinus</name>
    <dbReference type="NCBI Taxonomy" id="60922"/>
    <lineage>
        <taxon>Bacteria</taxon>
        <taxon>Bacillati</taxon>
        <taxon>Actinomycetota</taxon>
        <taxon>Actinomycetes</taxon>
        <taxon>Micrococcales</taxon>
        <taxon>Sanguibacteraceae</taxon>
        <taxon>Sanguibacter</taxon>
    </lineage>
</organism>
<dbReference type="GO" id="GO:0003723">
    <property type="term" value="F:RNA binding"/>
    <property type="evidence" value="ECO:0007669"/>
    <property type="project" value="InterPro"/>
</dbReference>
<reference evidence="3 4" key="1">
    <citation type="submission" date="2020-07" db="EMBL/GenBank/DDBJ databases">
        <title>MOT database genomes.</title>
        <authorList>
            <person name="Joseph S."/>
            <person name="Aduse-Opoku J."/>
            <person name="Hashim A."/>
            <person name="Wade W."/>
            <person name="Curtis M."/>
        </authorList>
    </citation>
    <scope>NUCLEOTIDE SEQUENCE [LARGE SCALE GENOMIC DNA]</scope>
    <source>
        <strain evidence="3 4">DSM 100099</strain>
    </source>
</reference>
<accession>A0A853ERG3</accession>
<evidence type="ECO:0000256" key="1">
    <source>
        <dbReference type="ARBA" id="ARBA00022737"/>
    </source>
</evidence>
<dbReference type="SUPFAM" id="SSF63520">
    <property type="entry name" value="PTS-regulatory domain, PRD"/>
    <property type="match status" value="2"/>
</dbReference>
<evidence type="ECO:0000313" key="3">
    <source>
        <dbReference type="EMBL" id="NYS92322.1"/>
    </source>
</evidence>
<keyword evidence="1" id="KW-0677">Repeat</keyword>
<dbReference type="InterPro" id="IPR011608">
    <property type="entry name" value="PRD"/>
</dbReference>
<evidence type="ECO:0000259" key="2">
    <source>
        <dbReference type="PROSITE" id="PS51372"/>
    </source>
</evidence>
<dbReference type="Pfam" id="PF03123">
    <property type="entry name" value="CAT_RBD"/>
    <property type="match status" value="1"/>
</dbReference>
<dbReference type="Pfam" id="PF00874">
    <property type="entry name" value="PRD"/>
    <property type="match status" value="2"/>
</dbReference>
<dbReference type="InterPro" id="IPR050661">
    <property type="entry name" value="BglG_antiterminators"/>
</dbReference>
<dbReference type="Gene3D" id="1.10.1790.10">
    <property type="entry name" value="PRD domain"/>
    <property type="match status" value="2"/>
</dbReference>
<dbReference type="RefSeq" id="WP_179912219.1">
    <property type="nucleotide sequence ID" value="NZ_JACBYE010000003.1"/>
</dbReference>
<gene>
    <name evidence="3" type="ORF">HZZ10_02070</name>
</gene>
<feature type="domain" description="PRD" evidence="2">
    <location>
        <begin position="171"/>
        <end position="281"/>
    </location>
</feature>
<proteinExistence type="predicted"/>
<sequence length="298" mass="32570">MRVAKVFNNNVVLGVDEHGAESVVLGRGIGFQARPGDPIDPLLVEKAFVPSASTTAERLAAFVDEIPLDDIVLTEEIVAVARAALGDHVTRHVLVPLADHISFALRRAAEGISIEYPLSWEIATLYPAEVAVGRTALEIIEQRRGVRLPDLEAVPIALHLVTTQFGTVDIGTTVRMTEVLSEVLSIIRDEHGTEIDEDSVEVARFVTHLRYLFARERAGRSTNRPGLQLSEAVRAARPREYGSALRIAALLDERFGWNVDEDEVLFLCLHVARLTDEPTRTAALTGPAAPTTDRPLLA</sequence>
<dbReference type="Gene3D" id="2.30.24.10">
    <property type="entry name" value="CAT RNA-binding domain"/>
    <property type="match status" value="1"/>
</dbReference>
<dbReference type="PANTHER" id="PTHR30185:SF15">
    <property type="entry name" value="CRYPTIC BETA-GLUCOSIDE BGL OPERON ANTITERMINATOR"/>
    <property type="match status" value="1"/>
</dbReference>
<evidence type="ECO:0000313" key="4">
    <source>
        <dbReference type="Proteomes" id="UP000561011"/>
    </source>
</evidence>
<comment type="caution">
    <text evidence="3">The sequence shown here is derived from an EMBL/GenBank/DDBJ whole genome shotgun (WGS) entry which is preliminary data.</text>
</comment>
<feature type="domain" description="PRD" evidence="2">
    <location>
        <begin position="65"/>
        <end position="170"/>
    </location>
</feature>
<dbReference type="PANTHER" id="PTHR30185">
    <property type="entry name" value="CRYPTIC BETA-GLUCOSIDE BGL OPERON ANTITERMINATOR"/>
    <property type="match status" value="1"/>
</dbReference>
<name>A0A853ERG3_9MICO</name>
<protein>
    <submittedName>
        <fullName evidence="3">PRD domain-containing protein</fullName>
    </submittedName>
</protein>
<dbReference type="SUPFAM" id="SSF50151">
    <property type="entry name" value="SacY-like RNA-binding domain"/>
    <property type="match status" value="1"/>
</dbReference>
<dbReference type="PROSITE" id="PS51372">
    <property type="entry name" value="PRD_2"/>
    <property type="match status" value="2"/>
</dbReference>
<keyword evidence="4" id="KW-1185">Reference proteome</keyword>
<dbReference type="InterPro" id="IPR036634">
    <property type="entry name" value="PRD_sf"/>
</dbReference>
<dbReference type="Proteomes" id="UP000561011">
    <property type="component" value="Unassembled WGS sequence"/>
</dbReference>
<dbReference type="GO" id="GO:0006355">
    <property type="term" value="P:regulation of DNA-templated transcription"/>
    <property type="evidence" value="ECO:0007669"/>
    <property type="project" value="InterPro"/>
</dbReference>
<dbReference type="InterPro" id="IPR036650">
    <property type="entry name" value="CAT_RNA-bd_dom_sf"/>
</dbReference>
<dbReference type="AlphaFoldDB" id="A0A853ERG3"/>
<dbReference type="EMBL" id="JACBYE010000003">
    <property type="protein sequence ID" value="NYS92322.1"/>
    <property type="molecule type" value="Genomic_DNA"/>
</dbReference>
<dbReference type="InterPro" id="IPR004341">
    <property type="entry name" value="CAT_RNA-bd_dom"/>
</dbReference>